<reference evidence="9 10" key="1">
    <citation type="submission" date="2019-10" db="EMBL/GenBank/DDBJ databases">
        <title>Corynebacterium sp novel species isolated from the respiratory tract of Marmot.</title>
        <authorList>
            <person name="Zhang G."/>
        </authorList>
    </citation>
    <scope>NUCLEOTIDE SEQUENCE [LARGE SCALE GENOMIC DNA]</scope>
    <source>
        <strain evidence="9 10">336</strain>
    </source>
</reference>
<protein>
    <submittedName>
        <fullName evidence="9">ABC transporter ATP-binding protein</fullName>
    </submittedName>
</protein>
<feature type="region of interest" description="Disordered" evidence="5">
    <location>
        <begin position="504"/>
        <end position="525"/>
    </location>
</feature>
<dbReference type="PANTHER" id="PTHR43394:SF1">
    <property type="entry name" value="ATP-BINDING CASSETTE SUB-FAMILY B MEMBER 10, MITOCHONDRIAL"/>
    <property type="match status" value="1"/>
</dbReference>
<evidence type="ECO:0000256" key="3">
    <source>
        <dbReference type="ARBA" id="ARBA00022989"/>
    </source>
</evidence>
<sequence length="525" mass="55369">MIVPPVFSRRRSRPARTFIVTPRPVPDAAAPRWLARVAFSQRPWSIIASLCVLMGFLANATVPILVGRAIDQAVATGSAAALATWIPALLGVFALNAVVMFCGRFFMERSALNLNHQLRMAVTDRINDPRGMKGERSAGALLSIASTDTARVSEIVMLTVFPVAEIGSLLYTSVMIVWIYPPLGVAVLLAGPVIVAISLRAARPLRSRSGVRQRALARAAATATDVVQGLRVVKGLGAVMTVRRRYGVVSDEAYDATVRTNAAEAGLNATTEFTGALYVAVVGMFAGWLGVQGVVTIGELITVVGLTQFIITPMTMLGKNFSSRIAVSGASAERVVEVLTSEPEFDDPMEVSKARAVVDSLPTGLLVVPPTEAHVWLERVGALPKSMAIVAPHEADLFDGTVGDNVHPDPAVAEAALDAASCGDIPGGASKRVGEGGSMLSGGQRQRVALARAVAADPEVLVLQDPTSAVDSMTEARIVEGVRAARRGKTTVVVTQAWSWMAAGDTAQQSDTAQPRHTRGEESGR</sequence>
<dbReference type="PROSITE" id="PS50929">
    <property type="entry name" value="ABC_TM1F"/>
    <property type="match status" value="1"/>
</dbReference>
<feature type="transmembrane region" description="Helical" evidence="6">
    <location>
        <begin position="155"/>
        <end position="179"/>
    </location>
</feature>
<evidence type="ECO:0000256" key="2">
    <source>
        <dbReference type="ARBA" id="ARBA00022692"/>
    </source>
</evidence>
<dbReference type="InterPro" id="IPR039421">
    <property type="entry name" value="Type_1_exporter"/>
</dbReference>
<dbReference type="Pfam" id="PF00005">
    <property type="entry name" value="ABC_tran"/>
    <property type="match status" value="1"/>
</dbReference>
<dbReference type="Gene3D" id="1.20.1560.10">
    <property type="entry name" value="ABC transporter type 1, transmembrane domain"/>
    <property type="match status" value="1"/>
</dbReference>
<comment type="subcellular location">
    <subcellularLocation>
        <location evidence="1">Cell membrane</location>
        <topology evidence="1">Multi-pass membrane protein</topology>
    </subcellularLocation>
</comment>
<evidence type="ECO:0000256" key="1">
    <source>
        <dbReference type="ARBA" id="ARBA00004651"/>
    </source>
</evidence>
<dbReference type="InterPro" id="IPR011527">
    <property type="entry name" value="ABC1_TM_dom"/>
</dbReference>
<dbReference type="Proteomes" id="UP000436181">
    <property type="component" value="Unassembled WGS sequence"/>
</dbReference>
<evidence type="ECO:0000256" key="4">
    <source>
        <dbReference type="ARBA" id="ARBA00023136"/>
    </source>
</evidence>
<evidence type="ECO:0000259" key="8">
    <source>
        <dbReference type="PROSITE" id="PS50929"/>
    </source>
</evidence>
<dbReference type="PROSITE" id="PS50893">
    <property type="entry name" value="ABC_TRANSPORTER_2"/>
    <property type="match status" value="1"/>
</dbReference>
<keyword evidence="10" id="KW-1185">Reference proteome</keyword>
<dbReference type="InterPro" id="IPR036640">
    <property type="entry name" value="ABC1_TM_sf"/>
</dbReference>
<keyword evidence="2 6" id="KW-0812">Transmembrane</keyword>
<dbReference type="PANTHER" id="PTHR43394">
    <property type="entry name" value="ATP-DEPENDENT PERMEASE MDL1, MITOCHONDRIAL"/>
    <property type="match status" value="1"/>
</dbReference>
<accession>A0ABQ6VCJ2</accession>
<feature type="transmembrane region" description="Helical" evidence="6">
    <location>
        <begin position="44"/>
        <end position="65"/>
    </location>
</feature>
<dbReference type="SUPFAM" id="SSF90123">
    <property type="entry name" value="ABC transporter transmembrane region"/>
    <property type="match status" value="1"/>
</dbReference>
<feature type="transmembrane region" description="Helical" evidence="6">
    <location>
        <begin position="273"/>
        <end position="291"/>
    </location>
</feature>
<keyword evidence="9" id="KW-0547">Nucleotide-binding</keyword>
<dbReference type="SUPFAM" id="SSF52540">
    <property type="entry name" value="P-loop containing nucleoside triphosphate hydrolases"/>
    <property type="match status" value="1"/>
</dbReference>
<feature type="domain" description="ABC transmembrane type-1" evidence="8">
    <location>
        <begin position="46"/>
        <end position="326"/>
    </location>
</feature>
<dbReference type="EMBL" id="WBZJ01000003">
    <property type="protein sequence ID" value="KAB3519889.1"/>
    <property type="molecule type" value="Genomic_DNA"/>
</dbReference>
<dbReference type="RefSeq" id="WP_151844655.1">
    <property type="nucleotide sequence ID" value="NZ_WBZJ01000003.1"/>
</dbReference>
<keyword evidence="3 6" id="KW-1133">Transmembrane helix</keyword>
<keyword evidence="4 6" id="KW-0472">Membrane</keyword>
<comment type="caution">
    <text evidence="9">The sequence shown here is derived from an EMBL/GenBank/DDBJ whole genome shotgun (WGS) entry which is preliminary data.</text>
</comment>
<dbReference type="GO" id="GO:0005524">
    <property type="term" value="F:ATP binding"/>
    <property type="evidence" value="ECO:0007669"/>
    <property type="project" value="UniProtKB-KW"/>
</dbReference>
<keyword evidence="9" id="KW-0067">ATP-binding</keyword>
<dbReference type="Pfam" id="PF00664">
    <property type="entry name" value="ABC_membrane"/>
    <property type="match status" value="1"/>
</dbReference>
<feature type="transmembrane region" description="Helical" evidence="6">
    <location>
        <begin position="85"/>
        <end position="107"/>
    </location>
</feature>
<evidence type="ECO:0000313" key="9">
    <source>
        <dbReference type="EMBL" id="KAB3519889.1"/>
    </source>
</evidence>
<organism evidence="9 10">
    <name type="scientific">Corynebacterium zhongnanshanii</name>
    <dbReference type="NCBI Taxonomy" id="2768834"/>
    <lineage>
        <taxon>Bacteria</taxon>
        <taxon>Bacillati</taxon>
        <taxon>Actinomycetota</taxon>
        <taxon>Actinomycetes</taxon>
        <taxon>Mycobacteriales</taxon>
        <taxon>Corynebacteriaceae</taxon>
        <taxon>Corynebacterium</taxon>
    </lineage>
</organism>
<dbReference type="InterPro" id="IPR017871">
    <property type="entry name" value="ABC_transporter-like_CS"/>
</dbReference>
<dbReference type="Gene3D" id="3.40.50.300">
    <property type="entry name" value="P-loop containing nucleotide triphosphate hydrolases"/>
    <property type="match status" value="1"/>
</dbReference>
<feature type="compositionally biased region" description="Polar residues" evidence="5">
    <location>
        <begin position="506"/>
        <end position="515"/>
    </location>
</feature>
<feature type="transmembrane region" description="Helical" evidence="6">
    <location>
        <begin position="185"/>
        <end position="202"/>
    </location>
</feature>
<dbReference type="CDD" id="cd07346">
    <property type="entry name" value="ABC_6TM_exporters"/>
    <property type="match status" value="1"/>
</dbReference>
<evidence type="ECO:0000256" key="5">
    <source>
        <dbReference type="SAM" id="MobiDB-lite"/>
    </source>
</evidence>
<feature type="domain" description="ABC transporter" evidence="7">
    <location>
        <begin position="271"/>
        <end position="522"/>
    </location>
</feature>
<evidence type="ECO:0000313" key="10">
    <source>
        <dbReference type="Proteomes" id="UP000436181"/>
    </source>
</evidence>
<dbReference type="InterPro" id="IPR003439">
    <property type="entry name" value="ABC_transporter-like_ATP-bd"/>
</dbReference>
<gene>
    <name evidence="9" type="ORF">F8377_08255</name>
</gene>
<dbReference type="PROSITE" id="PS00211">
    <property type="entry name" value="ABC_TRANSPORTER_1"/>
    <property type="match status" value="1"/>
</dbReference>
<evidence type="ECO:0000259" key="7">
    <source>
        <dbReference type="PROSITE" id="PS50893"/>
    </source>
</evidence>
<dbReference type="InterPro" id="IPR027417">
    <property type="entry name" value="P-loop_NTPase"/>
</dbReference>
<evidence type="ECO:0000256" key="6">
    <source>
        <dbReference type="SAM" id="Phobius"/>
    </source>
</evidence>
<name>A0ABQ6VCJ2_9CORY</name>
<proteinExistence type="predicted"/>